<evidence type="ECO:0000256" key="1">
    <source>
        <dbReference type="SAM" id="MobiDB-lite"/>
    </source>
</evidence>
<name>A0A6P3ULE6_BOMIM</name>
<keyword evidence="4" id="KW-1185">Reference proteome</keyword>
<dbReference type="Pfam" id="PF15862">
    <property type="entry name" value="Coilin_N"/>
    <property type="match status" value="1"/>
</dbReference>
<dbReference type="InterPro" id="IPR056398">
    <property type="entry name" value="Tudor_Coilin"/>
</dbReference>
<dbReference type="GO" id="GO:0030620">
    <property type="term" value="F:U2 snRNA binding"/>
    <property type="evidence" value="ECO:0007669"/>
    <property type="project" value="TreeGrafter"/>
</dbReference>
<evidence type="ECO:0000313" key="5">
    <source>
        <dbReference type="RefSeq" id="XP_012236301.1"/>
    </source>
</evidence>
<feature type="domain" description="Coilin N-terminal" evidence="2">
    <location>
        <begin position="20"/>
        <end position="120"/>
    </location>
</feature>
<feature type="region of interest" description="Disordered" evidence="1">
    <location>
        <begin position="107"/>
        <end position="199"/>
    </location>
</feature>
<dbReference type="RefSeq" id="XP_012236301.1">
    <property type="nucleotide sequence ID" value="XM_012380878.3"/>
</dbReference>
<feature type="compositionally biased region" description="Polar residues" evidence="1">
    <location>
        <begin position="131"/>
        <end position="146"/>
    </location>
</feature>
<dbReference type="GeneID" id="100747552"/>
<dbReference type="Proteomes" id="UP000515180">
    <property type="component" value="Unplaced"/>
</dbReference>
<evidence type="ECO:0000259" key="2">
    <source>
        <dbReference type="Pfam" id="PF15862"/>
    </source>
</evidence>
<sequence length="386" mass="43432">MSRTNFRIKLDLCKYHKDLHRFCWIFIDSTKMINIKDVKTHINVLFHINEPFDLFLNEVEYLPPNEDVRILKENETVLVLPKTRLSNIQLSSTQLINQLHLAVSNPVSPIDAGKQDPESNHANSKRIGPTAINSPAAKSSPMQQEFPTDITDKLQNSKESTDAEIPYVYARRKRARKRKSSKPEQLLLNEGDRSKNPVTCPETIRGVHTTVSPVHELTNLLSMVNNSTPPTFENNRVKNTVNAKHQSNEVNGVNANVSASIASIMVLGESKEFVNTDLETYPVMTTKPKINDIIAFKMLKIGSDFTPQVSNFIVAEVVSCSPDKSLYIFKVLQGLSEVQVPVGKLNCMDESEEHVMNNTIKLNYAQIMKPRLVSVSSTKHSFSMTS</sequence>
<gene>
    <name evidence="5" type="primary">LOC100747552</name>
</gene>
<dbReference type="GO" id="GO:0015030">
    <property type="term" value="C:Cajal body"/>
    <property type="evidence" value="ECO:0007669"/>
    <property type="project" value="TreeGrafter"/>
</dbReference>
<dbReference type="GO" id="GO:0000387">
    <property type="term" value="P:spliceosomal snRNP assembly"/>
    <property type="evidence" value="ECO:0007669"/>
    <property type="project" value="TreeGrafter"/>
</dbReference>
<dbReference type="GO" id="GO:0030619">
    <property type="term" value="F:U1 snRNA binding"/>
    <property type="evidence" value="ECO:0007669"/>
    <property type="project" value="TreeGrafter"/>
</dbReference>
<feature type="compositionally biased region" description="Basic and acidic residues" evidence="1">
    <location>
        <begin position="150"/>
        <end position="161"/>
    </location>
</feature>
<protein>
    <submittedName>
        <fullName evidence="5">Uncharacterized protein LOC100747552 isoform X2</fullName>
    </submittedName>
</protein>
<dbReference type="PANTHER" id="PTHR15197">
    <property type="entry name" value="COILIN P80"/>
    <property type="match status" value="1"/>
</dbReference>
<evidence type="ECO:0000259" key="3">
    <source>
        <dbReference type="Pfam" id="PF23086"/>
    </source>
</evidence>
<reference evidence="5" key="1">
    <citation type="submission" date="2025-08" db="UniProtKB">
        <authorList>
            <consortium name="RefSeq"/>
        </authorList>
    </citation>
    <scope>IDENTIFICATION</scope>
</reference>
<proteinExistence type="predicted"/>
<dbReference type="InterPro" id="IPR031722">
    <property type="entry name" value="Coilin_N"/>
</dbReference>
<feature type="domain" description="Coilin tudor" evidence="3">
    <location>
        <begin position="276"/>
        <end position="331"/>
    </location>
</feature>
<dbReference type="AlphaFoldDB" id="A0A6P3ULE6"/>
<dbReference type="Pfam" id="PF23086">
    <property type="entry name" value="Tudor_Coilin"/>
    <property type="match status" value="1"/>
</dbReference>
<feature type="compositionally biased region" description="Basic residues" evidence="1">
    <location>
        <begin position="170"/>
        <end position="180"/>
    </location>
</feature>
<dbReference type="InterPro" id="IPR024822">
    <property type="entry name" value="Coilin"/>
</dbReference>
<evidence type="ECO:0000313" key="4">
    <source>
        <dbReference type="Proteomes" id="UP000515180"/>
    </source>
</evidence>
<accession>A0A6P3ULE6</accession>
<organism evidence="4 5">
    <name type="scientific">Bombus impatiens</name>
    <name type="common">Bumblebee</name>
    <dbReference type="NCBI Taxonomy" id="132113"/>
    <lineage>
        <taxon>Eukaryota</taxon>
        <taxon>Metazoa</taxon>
        <taxon>Ecdysozoa</taxon>
        <taxon>Arthropoda</taxon>
        <taxon>Hexapoda</taxon>
        <taxon>Insecta</taxon>
        <taxon>Pterygota</taxon>
        <taxon>Neoptera</taxon>
        <taxon>Endopterygota</taxon>
        <taxon>Hymenoptera</taxon>
        <taxon>Apocrita</taxon>
        <taxon>Aculeata</taxon>
        <taxon>Apoidea</taxon>
        <taxon>Anthophila</taxon>
        <taxon>Apidae</taxon>
        <taxon>Bombus</taxon>
        <taxon>Pyrobombus</taxon>
    </lineage>
</organism>
<dbReference type="PANTHER" id="PTHR15197:SF0">
    <property type="entry name" value="COILIN"/>
    <property type="match status" value="1"/>
</dbReference>
<dbReference type="OrthoDB" id="74813at2759"/>